<evidence type="ECO:0000313" key="2">
    <source>
        <dbReference type="Proteomes" id="UP000311008"/>
    </source>
</evidence>
<dbReference type="RefSeq" id="WP_140004226.1">
    <property type="nucleotide sequence ID" value="NZ_CP040946.1"/>
</dbReference>
<evidence type="ECO:0000313" key="1">
    <source>
        <dbReference type="EMBL" id="QDC44897.1"/>
    </source>
</evidence>
<dbReference type="OrthoDB" id="5348353at2"/>
<accession>A0A5B8CUA6</accession>
<dbReference type="Gene3D" id="2.10.70.10">
    <property type="entry name" value="Complement Module, domain 1"/>
    <property type="match status" value="1"/>
</dbReference>
<dbReference type="AlphaFoldDB" id="A0A5B8CUA6"/>
<gene>
    <name evidence="1" type="primary">hemP</name>
    <name evidence="1" type="ORF">FIU01_10455</name>
</gene>
<dbReference type="Proteomes" id="UP000311008">
    <property type="component" value="Chromosome"/>
</dbReference>
<dbReference type="KEGG" id="mmec:FIU01_10455"/>
<reference evidence="2" key="1">
    <citation type="journal article" date="2019" name="ISME J.">
        <title>Evolution in action: habitat transition from sediment to the pelagial leads to genome streamlining in Methylophilaceae.</title>
        <authorList>
            <person name="Salcher M."/>
            <person name="Schaefle D."/>
            <person name="Kaspar M."/>
            <person name="Neuenschwander S.M."/>
            <person name="Ghai R."/>
        </authorList>
    </citation>
    <scope>NUCLEOTIDE SEQUENCE [LARGE SCALE GENOMIC DNA]</scope>
    <source>
        <strain evidence="2">MMS-M-51</strain>
    </source>
</reference>
<protein>
    <submittedName>
        <fullName evidence="1">Hemin uptake protein HemP</fullName>
    </submittedName>
</protein>
<sequence>MINRLQSLMSEVQNAARVSPGQVPTIEARQLLGDAGVLAIMHAGETYQLTRTKQNKLLLTKSQVLAAPPQAKQDE</sequence>
<organism evidence="1 2">
    <name type="scientific">Methylophilus medardicus</name>
    <dbReference type="NCBI Taxonomy" id="2588534"/>
    <lineage>
        <taxon>Bacteria</taxon>
        <taxon>Pseudomonadati</taxon>
        <taxon>Pseudomonadota</taxon>
        <taxon>Betaproteobacteria</taxon>
        <taxon>Nitrosomonadales</taxon>
        <taxon>Methylophilaceae</taxon>
        <taxon>Methylophilus</taxon>
    </lineage>
</organism>
<dbReference type="Pfam" id="PF10636">
    <property type="entry name" value="hemP"/>
    <property type="match status" value="1"/>
</dbReference>
<name>A0A5B8CUA6_9PROT</name>
<keyword evidence="2" id="KW-1185">Reference proteome</keyword>
<proteinExistence type="predicted"/>
<dbReference type="InterPro" id="IPR019600">
    <property type="entry name" value="Hemin_uptake_protein_HemP"/>
</dbReference>
<dbReference type="EMBL" id="CP040946">
    <property type="protein sequence ID" value="QDC44897.1"/>
    <property type="molecule type" value="Genomic_DNA"/>
</dbReference>